<name>W9WG69_9EURO</name>
<keyword evidence="3" id="KW-1185">Reference proteome</keyword>
<comment type="caution">
    <text evidence="2">The sequence shown here is derived from an EMBL/GenBank/DDBJ whole genome shotgun (WGS) entry which is preliminary data.</text>
</comment>
<evidence type="ECO:0000313" key="2">
    <source>
        <dbReference type="EMBL" id="EXJ57519.1"/>
    </source>
</evidence>
<dbReference type="HOGENOM" id="CLU_801671_0_0_1"/>
<evidence type="ECO:0008006" key="4">
    <source>
        <dbReference type="Google" id="ProtNLM"/>
    </source>
</evidence>
<protein>
    <recommendedName>
        <fullName evidence="4">C3H1-type domain-containing protein</fullName>
    </recommendedName>
</protein>
<sequence length="388" mass="42786">MSNRAGFPHNRLYTCRYWALGPECPNVDAYHTVTCEFAHYDTGDLASHIQQRGTCLAWKQYGSCGRGVGCWYEHRDTGVTGLHQGAVELDGLELQVADAARKAGFNTFNHEALFDLIWAVKRLALRAGASGLRSLPAPPRDPIYPDRYRPSGIGDNTKKRRRPPTRQPAPDRTVELKFLPIKPLMRKRPVEETEGRQADKVIDLTADSDTEDHIGLRNPSQNVSKRQKVAANKHTQPKASTGWGTLQGPIATSAPTPRRWDAPSKPQQRLRGRKAKAAQAAPSAPLTAANAVPVVPKKPLTAAEEVTKELLLVKTRLKEATTNINNCQATMKALFDRHYAVFDNDETMMALQKLSGHMNKVYDGGKDGAGEIDKTLALLNITQGRCQG</sequence>
<gene>
    <name evidence="2" type="ORF">A1O7_07867</name>
</gene>
<proteinExistence type="predicted"/>
<dbReference type="eggNOG" id="ENOG502T4X7">
    <property type="taxonomic scope" value="Eukaryota"/>
</dbReference>
<accession>W9WG69</accession>
<dbReference type="AlphaFoldDB" id="W9WG69"/>
<dbReference type="RefSeq" id="XP_007760053.1">
    <property type="nucleotide sequence ID" value="XM_007761863.1"/>
</dbReference>
<feature type="compositionally biased region" description="Polar residues" evidence="1">
    <location>
        <begin position="233"/>
        <end position="244"/>
    </location>
</feature>
<dbReference type="OrthoDB" id="4142615at2759"/>
<evidence type="ECO:0000313" key="3">
    <source>
        <dbReference type="Proteomes" id="UP000019473"/>
    </source>
</evidence>
<dbReference type="Proteomes" id="UP000019473">
    <property type="component" value="Unassembled WGS sequence"/>
</dbReference>
<feature type="compositionally biased region" description="Basic and acidic residues" evidence="1">
    <location>
        <begin position="188"/>
        <end position="202"/>
    </location>
</feature>
<feature type="region of interest" description="Disordered" evidence="1">
    <location>
        <begin position="131"/>
        <end position="284"/>
    </location>
</feature>
<reference evidence="2 3" key="1">
    <citation type="submission" date="2013-03" db="EMBL/GenBank/DDBJ databases">
        <title>The Genome Sequence of Cladophialophora yegresii CBS 114405.</title>
        <authorList>
            <consortium name="The Broad Institute Genomics Platform"/>
            <person name="Cuomo C."/>
            <person name="de Hoog S."/>
            <person name="Gorbushina A."/>
            <person name="Walker B."/>
            <person name="Young S.K."/>
            <person name="Zeng Q."/>
            <person name="Gargeya S."/>
            <person name="Fitzgerald M."/>
            <person name="Haas B."/>
            <person name="Abouelleil A."/>
            <person name="Allen A.W."/>
            <person name="Alvarado L."/>
            <person name="Arachchi H.M."/>
            <person name="Berlin A.M."/>
            <person name="Chapman S.B."/>
            <person name="Gainer-Dewar J."/>
            <person name="Goldberg J."/>
            <person name="Griggs A."/>
            <person name="Gujja S."/>
            <person name="Hansen M."/>
            <person name="Howarth C."/>
            <person name="Imamovic A."/>
            <person name="Ireland A."/>
            <person name="Larimer J."/>
            <person name="McCowan C."/>
            <person name="Murphy C."/>
            <person name="Pearson M."/>
            <person name="Poon T.W."/>
            <person name="Priest M."/>
            <person name="Roberts A."/>
            <person name="Saif S."/>
            <person name="Shea T."/>
            <person name="Sisk P."/>
            <person name="Sykes S."/>
            <person name="Wortman J."/>
            <person name="Nusbaum C."/>
            <person name="Birren B."/>
        </authorList>
    </citation>
    <scope>NUCLEOTIDE SEQUENCE [LARGE SCALE GENOMIC DNA]</scope>
    <source>
        <strain evidence="2 3">CBS 114405</strain>
    </source>
</reference>
<evidence type="ECO:0000256" key="1">
    <source>
        <dbReference type="SAM" id="MobiDB-lite"/>
    </source>
</evidence>
<dbReference type="EMBL" id="AMGW01000005">
    <property type="protein sequence ID" value="EXJ57519.1"/>
    <property type="molecule type" value="Genomic_DNA"/>
</dbReference>
<dbReference type="STRING" id="1182544.W9WG69"/>
<dbReference type="GeneID" id="19182438"/>
<dbReference type="VEuPathDB" id="FungiDB:A1O7_07867"/>
<organism evidence="2 3">
    <name type="scientific">Cladophialophora yegresii CBS 114405</name>
    <dbReference type="NCBI Taxonomy" id="1182544"/>
    <lineage>
        <taxon>Eukaryota</taxon>
        <taxon>Fungi</taxon>
        <taxon>Dikarya</taxon>
        <taxon>Ascomycota</taxon>
        <taxon>Pezizomycotina</taxon>
        <taxon>Eurotiomycetes</taxon>
        <taxon>Chaetothyriomycetidae</taxon>
        <taxon>Chaetothyriales</taxon>
        <taxon>Herpotrichiellaceae</taxon>
        <taxon>Cladophialophora</taxon>
    </lineage>
</organism>